<proteinExistence type="predicted"/>
<comment type="caution">
    <text evidence="2">The sequence shown here is derived from an EMBL/GenBank/DDBJ whole genome shotgun (WGS) entry which is preliminary data.</text>
</comment>
<dbReference type="Proteomes" id="UP001367316">
    <property type="component" value="Unassembled WGS sequence"/>
</dbReference>
<organism evidence="2 3">
    <name type="scientific">Phyllosticta paracitricarpa</name>
    <dbReference type="NCBI Taxonomy" id="2016321"/>
    <lineage>
        <taxon>Eukaryota</taxon>
        <taxon>Fungi</taxon>
        <taxon>Dikarya</taxon>
        <taxon>Ascomycota</taxon>
        <taxon>Pezizomycotina</taxon>
        <taxon>Dothideomycetes</taxon>
        <taxon>Dothideomycetes incertae sedis</taxon>
        <taxon>Botryosphaeriales</taxon>
        <taxon>Phyllostictaceae</taxon>
        <taxon>Phyllosticta</taxon>
    </lineage>
</organism>
<name>A0ABR1NB08_9PEZI</name>
<feature type="compositionally biased region" description="Basic and acidic residues" evidence="1">
    <location>
        <begin position="1"/>
        <end position="15"/>
    </location>
</feature>
<feature type="region of interest" description="Disordered" evidence="1">
    <location>
        <begin position="175"/>
        <end position="221"/>
    </location>
</feature>
<evidence type="ECO:0000313" key="3">
    <source>
        <dbReference type="Proteomes" id="UP001367316"/>
    </source>
</evidence>
<protein>
    <submittedName>
        <fullName evidence="2">Uncharacterized protein</fullName>
    </submittedName>
</protein>
<sequence>MKTARKEEVEQEKGLSHVSGEAKTPTPKSSKGWKKTQRVSQVGRSERNMTEKKKKKGKEKIKADDGIDDRSLSTPTASTPSVVLSEQCLRLIADCAMRNGSVVSAQPSQSAPIQTQRRPYQDASAIMKTHLARDTKSTSPADFHRHGPSCPNAATRPRCHASRVIVRPGRRPLRLHRRRRRMPRGWPSCSPTARPGSLRCERRGGASPWVQSSGGAGRRPR</sequence>
<feature type="compositionally biased region" description="Basic and acidic residues" evidence="1">
    <location>
        <begin position="60"/>
        <end position="71"/>
    </location>
</feature>
<evidence type="ECO:0000313" key="2">
    <source>
        <dbReference type="EMBL" id="KAK7612380.1"/>
    </source>
</evidence>
<feature type="region of interest" description="Disordered" evidence="1">
    <location>
        <begin position="136"/>
        <end position="156"/>
    </location>
</feature>
<feature type="region of interest" description="Disordered" evidence="1">
    <location>
        <begin position="1"/>
        <end position="80"/>
    </location>
</feature>
<evidence type="ECO:0000256" key="1">
    <source>
        <dbReference type="SAM" id="MobiDB-lite"/>
    </source>
</evidence>
<keyword evidence="3" id="KW-1185">Reference proteome</keyword>
<gene>
    <name evidence="2" type="ORF">JOL62DRAFT_23099</name>
</gene>
<accession>A0ABR1NB08</accession>
<reference evidence="2 3" key="1">
    <citation type="submission" date="2024-04" db="EMBL/GenBank/DDBJ databases">
        <title>Phyllosticta paracitricarpa is synonymous to the EU quarantine fungus P. citricarpa based on phylogenomic analyses.</title>
        <authorList>
            <consortium name="Lawrence Berkeley National Laboratory"/>
            <person name="Van ingen-buijs V.A."/>
            <person name="Van westerhoven A.C."/>
            <person name="Haridas S."/>
            <person name="Skiadas P."/>
            <person name="Martin F."/>
            <person name="Groenewald J.Z."/>
            <person name="Crous P.W."/>
            <person name="Seidl M.F."/>
        </authorList>
    </citation>
    <scope>NUCLEOTIDE SEQUENCE [LARGE SCALE GENOMIC DNA]</scope>
    <source>
        <strain evidence="2 3">CBS 141358</strain>
    </source>
</reference>
<dbReference type="EMBL" id="JBBPBF010000010">
    <property type="protein sequence ID" value="KAK7612380.1"/>
    <property type="molecule type" value="Genomic_DNA"/>
</dbReference>